<dbReference type="EMBL" id="AC145365">
    <property type="protein sequence ID" value="AAX96868.1"/>
    <property type="molecule type" value="Genomic_DNA"/>
</dbReference>
<feature type="region of interest" description="Disordered" evidence="1">
    <location>
        <begin position="53"/>
        <end position="82"/>
    </location>
</feature>
<evidence type="ECO:0000256" key="1">
    <source>
        <dbReference type="SAM" id="MobiDB-lite"/>
    </source>
</evidence>
<reference evidence="3" key="1">
    <citation type="journal article" date="2005" name="Nature">
        <title>The map-based sequence of the rice genome.</title>
        <authorList>
            <consortium name="International rice genome sequencing project (IRGSP)"/>
            <person name="Matsumoto T."/>
            <person name="Wu J."/>
            <person name="Kanamori H."/>
            <person name="Katayose Y."/>
            <person name="Fujisawa M."/>
            <person name="Namiki N."/>
            <person name="Mizuno H."/>
            <person name="Yamamoto K."/>
            <person name="Antonio B.A."/>
            <person name="Baba T."/>
            <person name="Sakata K."/>
            <person name="Nagamura Y."/>
            <person name="Aoki H."/>
            <person name="Arikawa K."/>
            <person name="Arita K."/>
            <person name="Bito T."/>
            <person name="Chiden Y."/>
            <person name="Fujitsuka N."/>
            <person name="Fukunaka R."/>
            <person name="Hamada M."/>
            <person name="Harada C."/>
            <person name="Hayashi A."/>
            <person name="Hijishita S."/>
            <person name="Honda M."/>
            <person name="Hosokawa S."/>
            <person name="Ichikawa Y."/>
            <person name="Idonuma A."/>
            <person name="Iijima M."/>
            <person name="Ikeda M."/>
            <person name="Ikeno M."/>
            <person name="Ito K."/>
            <person name="Ito S."/>
            <person name="Ito T."/>
            <person name="Ito Y."/>
            <person name="Ito Y."/>
            <person name="Iwabuchi A."/>
            <person name="Kamiya K."/>
            <person name="Karasawa W."/>
            <person name="Kurita K."/>
            <person name="Katagiri S."/>
            <person name="Kikuta A."/>
            <person name="Kobayashi H."/>
            <person name="Kobayashi N."/>
            <person name="Machita K."/>
            <person name="Maehara T."/>
            <person name="Masukawa M."/>
            <person name="Mizubayashi T."/>
            <person name="Mukai Y."/>
            <person name="Nagasaki H."/>
            <person name="Nagata Y."/>
            <person name="Naito S."/>
            <person name="Nakashima M."/>
            <person name="Nakama Y."/>
            <person name="Nakamichi Y."/>
            <person name="Nakamura M."/>
            <person name="Meguro A."/>
            <person name="Negishi M."/>
            <person name="Ohta I."/>
            <person name="Ohta T."/>
            <person name="Okamoto M."/>
            <person name="Ono N."/>
            <person name="Saji S."/>
            <person name="Sakaguchi M."/>
            <person name="Sakai K."/>
            <person name="Shibata M."/>
            <person name="Shimokawa T."/>
            <person name="Song J."/>
            <person name="Takazaki Y."/>
            <person name="Terasawa K."/>
            <person name="Tsugane M."/>
            <person name="Tsuji K."/>
            <person name="Ueda S."/>
            <person name="Waki K."/>
            <person name="Yamagata H."/>
            <person name="Yamamoto M."/>
            <person name="Yamamoto S."/>
            <person name="Yamane H."/>
            <person name="Yoshiki S."/>
            <person name="Yoshihara R."/>
            <person name="Yukawa K."/>
            <person name="Zhong H."/>
            <person name="Yano M."/>
            <person name="Yuan Q."/>
            <person name="Ouyang S."/>
            <person name="Liu J."/>
            <person name="Jones K.M."/>
            <person name="Gansberger K."/>
            <person name="Moffat K."/>
            <person name="Hill J."/>
            <person name="Bera J."/>
            <person name="Fadrosh D."/>
            <person name="Jin S."/>
            <person name="Johri S."/>
            <person name="Kim M."/>
            <person name="Overton L."/>
            <person name="Reardon M."/>
            <person name="Tsitrin T."/>
            <person name="Vuong H."/>
            <person name="Weaver B."/>
            <person name="Ciecko A."/>
            <person name="Tallon L."/>
            <person name="Jackson J."/>
            <person name="Pai G."/>
            <person name="Aken S.V."/>
            <person name="Utterback T."/>
            <person name="Reidmuller S."/>
            <person name="Feldblyum T."/>
            <person name="Hsiao J."/>
            <person name="Zismann V."/>
            <person name="Iobst S."/>
            <person name="de Vazeille A.R."/>
            <person name="Buell C.R."/>
            <person name="Ying K."/>
            <person name="Li Y."/>
            <person name="Lu T."/>
            <person name="Huang Y."/>
            <person name="Zhao Q."/>
            <person name="Feng Q."/>
            <person name="Zhang L."/>
            <person name="Zhu J."/>
            <person name="Weng Q."/>
            <person name="Mu J."/>
            <person name="Lu Y."/>
            <person name="Fan D."/>
            <person name="Liu Y."/>
            <person name="Guan J."/>
            <person name="Zhang Y."/>
            <person name="Yu S."/>
            <person name="Liu X."/>
            <person name="Zhang Y."/>
            <person name="Hong G."/>
            <person name="Han B."/>
            <person name="Choisne N."/>
            <person name="Demange N."/>
            <person name="Orjeda G."/>
            <person name="Samain S."/>
            <person name="Cattolico L."/>
            <person name="Pelletier E."/>
            <person name="Couloux A."/>
            <person name="Segurens B."/>
            <person name="Wincker P."/>
            <person name="D'Hont A."/>
            <person name="Scarpelli C."/>
            <person name="Weissenbach J."/>
            <person name="Salanoubat M."/>
            <person name="Quetier F."/>
            <person name="Yu Y."/>
            <person name="Kim H.R."/>
            <person name="Rambo T."/>
            <person name="Currie J."/>
            <person name="Collura K."/>
            <person name="Luo M."/>
            <person name="Yang T."/>
            <person name="Ammiraju J.S.S."/>
            <person name="Engler F."/>
            <person name="Soderlund C."/>
            <person name="Wing R.A."/>
            <person name="Palmer L.E."/>
            <person name="de la Bastide M."/>
            <person name="Spiegel L."/>
            <person name="Nascimento L."/>
            <person name="Zutavern T."/>
            <person name="O'Shaughnessy A."/>
            <person name="Dike S."/>
            <person name="Dedhia N."/>
            <person name="Preston R."/>
            <person name="Balija V."/>
            <person name="McCombie W.R."/>
            <person name="Chow T."/>
            <person name="Chen H."/>
            <person name="Chung M."/>
            <person name="Chen C."/>
            <person name="Shaw J."/>
            <person name="Wu H."/>
            <person name="Hsiao K."/>
            <person name="Chao Y."/>
            <person name="Chu M."/>
            <person name="Cheng C."/>
            <person name="Hour A."/>
            <person name="Lee P."/>
            <person name="Lin S."/>
            <person name="Lin Y."/>
            <person name="Liou J."/>
            <person name="Liu S."/>
            <person name="Hsing Y."/>
            <person name="Raghuvanshi S."/>
            <person name="Mohanty A."/>
            <person name="Bharti A.K."/>
            <person name="Gaur A."/>
            <person name="Gupta V."/>
            <person name="Kumar D."/>
            <person name="Ravi V."/>
            <person name="Vij S."/>
            <person name="Kapur A."/>
            <person name="Khurana P."/>
            <person name="Khurana P."/>
            <person name="Khurana J.P."/>
            <person name="Tyagi A.K."/>
            <person name="Gaikwad K."/>
            <person name="Singh A."/>
            <person name="Dalal V."/>
            <person name="Srivastava S."/>
            <person name="Dixit A."/>
            <person name="Pal A.K."/>
            <person name="Ghazi I.A."/>
            <person name="Yadav M."/>
            <person name="Pandit A."/>
            <person name="Bhargava A."/>
            <person name="Sureshbabu K."/>
            <person name="Batra K."/>
            <person name="Sharma T.R."/>
            <person name="Mohapatra T."/>
            <person name="Singh N.K."/>
            <person name="Messing J."/>
            <person name="Nelson A.B."/>
            <person name="Fuks G."/>
            <person name="Kavchok S."/>
            <person name="Keizer G."/>
            <person name="Linton E."/>
            <person name="Llaca V."/>
            <person name="Song R."/>
            <person name="Tanyolac B."/>
            <person name="Young S."/>
            <person name="Ho-Il K."/>
            <person name="Hahn J.H."/>
            <person name="Sangsakoo G."/>
            <person name="Vanavichit A."/>
            <person name="de Mattos Luiz.A.T."/>
            <person name="Zimmer P.D."/>
            <person name="Malone G."/>
            <person name="Dellagostin O."/>
            <person name="de Oliveira A.C."/>
            <person name="Bevan M."/>
            <person name="Bancroft I."/>
            <person name="Minx P."/>
            <person name="Cordum H."/>
            <person name="Wilson R."/>
            <person name="Cheng Z."/>
            <person name="Jin W."/>
            <person name="Jiang J."/>
            <person name="Leong S.A."/>
            <person name="Iwama H."/>
            <person name="Gojobori T."/>
            <person name="Itoh T."/>
            <person name="Niimura Y."/>
            <person name="Fujii Y."/>
            <person name="Habara T."/>
            <person name="Sakai H."/>
            <person name="Sato Y."/>
            <person name="Wilson G."/>
            <person name="Kumar K."/>
            <person name="McCouch S."/>
            <person name="Juretic N."/>
            <person name="Hoen D."/>
            <person name="Wright S."/>
            <person name="Bruskiewich R."/>
            <person name="Bureau T."/>
            <person name="Miyao A."/>
            <person name="Hirochika H."/>
            <person name="Nishikawa T."/>
            <person name="Kadowaki K."/>
            <person name="Sugiura M."/>
            <person name="Burr B."/>
            <person name="Sasaki T."/>
        </authorList>
    </citation>
    <scope>NUCLEOTIDE SEQUENCE [LARGE SCALE GENOMIC DNA]</scope>
    <source>
        <strain evidence="3">cv. Nipponbare</strain>
    </source>
</reference>
<evidence type="ECO:0000313" key="2">
    <source>
        <dbReference type="EMBL" id="AAX96868.1"/>
    </source>
</evidence>
<feature type="region of interest" description="Disordered" evidence="1">
    <location>
        <begin position="174"/>
        <end position="196"/>
    </location>
</feature>
<dbReference type="Proteomes" id="UP000000763">
    <property type="component" value="Chromosome 11"/>
</dbReference>
<proteinExistence type="predicted"/>
<sequence>MVHIYRQMCERCFVVAGENQVRRCCCCCLPLASRECVLLLPLLGQEHEDAALAAAAQPSQTPPPPLTTTASRGRDTRGRGRASAPCATFATVAADEIARRKPMGPPSVELDDCVLGLDLLQCLERLLGIALLPDFSDDVHYQDELDDEGFHNGGCPDLVVLCAIIECEHERHNGRGKHQLPHRRCHGGGGARRRRP</sequence>
<accession>Q2R7T1</accession>
<gene>
    <name evidence="2" type="ordered locus">LOC_Os11g15050</name>
</gene>
<protein>
    <submittedName>
        <fullName evidence="2">Uncharacterized protein</fullName>
    </submittedName>
</protein>
<name>Q2R7T1_ORYSJ</name>
<reference evidence="3" key="2">
    <citation type="journal article" date="2008" name="Nucleic Acids Res.">
        <title>The rice annotation project database (RAP-DB): 2008 update.</title>
        <authorList>
            <consortium name="The rice annotation project (RAP)"/>
        </authorList>
    </citation>
    <scope>GENOME REANNOTATION</scope>
    <source>
        <strain evidence="3">cv. Nipponbare</strain>
    </source>
</reference>
<organism evidence="2 3">
    <name type="scientific">Oryza sativa subsp. japonica</name>
    <name type="common">Rice</name>
    <dbReference type="NCBI Taxonomy" id="39947"/>
    <lineage>
        <taxon>Eukaryota</taxon>
        <taxon>Viridiplantae</taxon>
        <taxon>Streptophyta</taxon>
        <taxon>Embryophyta</taxon>
        <taxon>Tracheophyta</taxon>
        <taxon>Spermatophyta</taxon>
        <taxon>Magnoliopsida</taxon>
        <taxon>Liliopsida</taxon>
        <taxon>Poales</taxon>
        <taxon>Poaceae</taxon>
        <taxon>BOP clade</taxon>
        <taxon>Oryzoideae</taxon>
        <taxon>Oryzeae</taxon>
        <taxon>Oryzinae</taxon>
        <taxon>Oryza</taxon>
        <taxon>Oryza sativa</taxon>
    </lineage>
</organism>
<evidence type="ECO:0000313" key="3">
    <source>
        <dbReference type="Proteomes" id="UP000000763"/>
    </source>
</evidence>
<dbReference type="AlphaFoldDB" id="Q2R7T1"/>